<dbReference type="GO" id="GO:0016671">
    <property type="term" value="F:oxidoreductase activity, acting on a sulfur group of donors, disulfide as acceptor"/>
    <property type="evidence" value="ECO:0007669"/>
    <property type="project" value="TreeGrafter"/>
</dbReference>
<evidence type="ECO:0000256" key="11">
    <source>
        <dbReference type="ARBA" id="ARBA00077449"/>
    </source>
</evidence>
<keyword evidence="9" id="KW-0676">Redox-active center</keyword>
<sequence length="261" mass="29217">MARVAPNPLCLHRFRPCFQACQFPPSLFKSTFQCQTKPRKFPTVSCQTNPNSTETSTPTEKEVLEPGQVSDGAKREDTNASRDSGLPELPNKDLSKRIAVVSVLASVGLFLSSRLDFGVSLKDLSAAALPYEEALSNGKPTVVEFYADWCEVCRELAPDVYKAEQQYKDRVNFVMLNVDNTKWEQELDEFGVEGIPHFAFLDREGNEEGNVVGRLPRRYLLENLEALARGEASIPHARVVGQYSKAEKRKVRQVVDPRSHG</sequence>
<gene>
    <name evidence="14" type="ORF">DCAF_LOCUS14525</name>
</gene>
<evidence type="ECO:0000256" key="9">
    <source>
        <dbReference type="ARBA" id="ARBA00023284"/>
    </source>
</evidence>
<evidence type="ECO:0000256" key="1">
    <source>
        <dbReference type="ARBA" id="ARBA00004229"/>
    </source>
</evidence>
<protein>
    <recommendedName>
        <fullName evidence="10">Thioredoxin-like protein HCF164, chloroplastic</fullName>
    </recommendedName>
    <alternativeName>
        <fullName evidence="11">Protein HIGH CHLOROPHYLL FLUORESCENCE 164</fullName>
    </alternativeName>
</protein>
<comment type="subcellular location">
    <subcellularLocation>
        <location evidence="1">Plastid</location>
        <location evidence="1">Chloroplast</location>
    </subcellularLocation>
</comment>
<dbReference type="CDD" id="cd02950">
    <property type="entry name" value="TxlA"/>
    <property type="match status" value="1"/>
</dbReference>
<dbReference type="PANTHER" id="PTHR47353:SF1">
    <property type="entry name" value="THIOREDOXIN-LIKE PROTEIN HCF164, CHLOROPLASTIC"/>
    <property type="match status" value="1"/>
</dbReference>
<evidence type="ECO:0000256" key="2">
    <source>
        <dbReference type="ARBA" id="ARBA00008987"/>
    </source>
</evidence>
<dbReference type="PROSITE" id="PS51352">
    <property type="entry name" value="THIOREDOXIN_2"/>
    <property type="match status" value="1"/>
</dbReference>
<keyword evidence="3" id="KW-0813">Transport</keyword>
<comment type="caution">
    <text evidence="14">The sequence shown here is derived from an EMBL/GenBank/DDBJ whole genome shotgun (WGS) entry which is preliminary data.</text>
</comment>
<dbReference type="GO" id="GO:0009535">
    <property type="term" value="C:chloroplast thylakoid membrane"/>
    <property type="evidence" value="ECO:0007669"/>
    <property type="project" value="TreeGrafter"/>
</dbReference>
<dbReference type="EMBL" id="CAWUPB010001158">
    <property type="protein sequence ID" value="CAK7339473.1"/>
    <property type="molecule type" value="Genomic_DNA"/>
</dbReference>
<dbReference type="PANTHER" id="PTHR47353">
    <property type="entry name" value="THIOREDOXIN-LIKE PROTEIN HCF164, CHLOROPLASTIC"/>
    <property type="match status" value="1"/>
</dbReference>
<evidence type="ECO:0000256" key="10">
    <source>
        <dbReference type="ARBA" id="ARBA00069209"/>
    </source>
</evidence>
<keyword evidence="15" id="KW-1185">Reference proteome</keyword>
<dbReference type="Gene3D" id="3.40.30.10">
    <property type="entry name" value="Glutaredoxin"/>
    <property type="match status" value="1"/>
</dbReference>
<proteinExistence type="inferred from homology"/>
<evidence type="ECO:0000256" key="7">
    <source>
        <dbReference type="ARBA" id="ARBA00022982"/>
    </source>
</evidence>
<accession>A0AAV1RV14</accession>
<evidence type="ECO:0000313" key="14">
    <source>
        <dbReference type="EMBL" id="CAK7339473.1"/>
    </source>
</evidence>
<reference evidence="14 15" key="1">
    <citation type="submission" date="2024-01" db="EMBL/GenBank/DDBJ databases">
        <authorList>
            <person name="Waweru B."/>
        </authorList>
    </citation>
    <scope>NUCLEOTIDE SEQUENCE [LARGE SCALE GENOMIC DNA]</scope>
</reference>
<dbReference type="InterPro" id="IPR013766">
    <property type="entry name" value="Thioredoxin_domain"/>
</dbReference>
<comment type="similarity">
    <text evidence="2">Belongs to the thioredoxin family.</text>
</comment>
<evidence type="ECO:0000256" key="12">
    <source>
        <dbReference type="SAM" id="MobiDB-lite"/>
    </source>
</evidence>
<dbReference type="GO" id="GO:0010190">
    <property type="term" value="P:cytochrome b6f complex assembly"/>
    <property type="evidence" value="ECO:0007669"/>
    <property type="project" value="TreeGrafter"/>
</dbReference>
<feature type="region of interest" description="Disordered" evidence="12">
    <location>
        <begin position="42"/>
        <end position="88"/>
    </location>
</feature>
<feature type="compositionally biased region" description="Low complexity" evidence="12">
    <location>
        <begin position="48"/>
        <end position="58"/>
    </location>
</feature>
<dbReference type="AlphaFoldDB" id="A0AAV1RV14"/>
<keyword evidence="5" id="KW-0934">Plastid</keyword>
<keyword evidence="8" id="KW-1015">Disulfide bond</keyword>
<evidence type="ECO:0000313" key="15">
    <source>
        <dbReference type="Proteomes" id="UP001314170"/>
    </source>
</evidence>
<keyword evidence="6" id="KW-0809">Transit peptide</keyword>
<dbReference type="SUPFAM" id="SSF52833">
    <property type="entry name" value="Thioredoxin-like"/>
    <property type="match status" value="1"/>
</dbReference>
<dbReference type="InterPro" id="IPR044241">
    <property type="entry name" value="TxlA/HCF164"/>
</dbReference>
<dbReference type="FunFam" id="3.40.30.10:FF:000145">
    <property type="entry name" value="thioredoxin-like protein HCF164, chloroplastic"/>
    <property type="match status" value="1"/>
</dbReference>
<evidence type="ECO:0000256" key="4">
    <source>
        <dbReference type="ARBA" id="ARBA00022528"/>
    </source>
</evidence>
<dbReference type="Pfam" id="PF00085">
    <property type="entry name" value="Thioredoxin"/>
    <property type="match status" value="1"/>
</dbReference>
<keyword evidence="7" id="KW-0249">Electron transport</keyword>
<evidence type="ECO:0000259" key="13">
    <source>
        <dbReference type="PROSITE" id="PS51352"/>
    </source>
</evidence>
<organism evidence="14 15">
    <name type="scientific">Dovyalis caffra</name>
    <dbReference type="NCBI Taxonomy" id="77055"/>
    <lineage>
        <taxon>Eukaryota</taxon>
        <taxon>Viridiplantae</taxon>
        <taxon>Streptophyta</taxon>
        <taxon>Embryophyta</taxon>
        <taxon>Tracheophyta</taxon>
        <taxon>Spermatophyta</taxon>
        <taxon>Magnoliopsida</taxon>
        <taxon>eudicotyledons</taxon>
        <taxon>Gunneridae</taxon>
        <taxon>Pentapetalae</taxon>
        <taxon>rosids</taxon>
        <taxon>fabids</taxon>
        <taxon>Malpighiales</taxon>
        <taxon>Salicaceae</taxon>
        <taxon>Flacourtieae</taxon>
        <taxon>Dovyalis</taxon>
    </lineage>
</organism>
<evidence type="ECO:0000256" key="5">
    <source>
        <dbReference type="ARBA" id="ARBA00022640"/>
    </source>
</evidence>
<evidence type="ECO:0000256" key="8">
    <source>
        <dbReference type="ARBA" id="ARBA00023157"/>
    </source>
</evidence>
<keyword evidence="4" id="KW-0150">Chloroplast</keyword>
<evidence type="ECO:0000256" key="6">
    <source>
        <dbReference type="ARBA" id="ARBA00022946"/>
    </source>
</evidence>
<feature type="domain" description="Thioredoxin" evidence="13">
    <location>
        <begin position="115"/>
        <end position="229"/>
    </location>
</feature>
<dbReference type="Proteomes" id="UP001314170">
    <property type="component" value="Unassembled WGS sequence"/>
</dbReference>
<dbReference type="InterPro" id="IPR036249">
    <property type="entry name" value="Thioredoxin-like_sf"/>
</dbReference>
<name>A0AAV1RV14_9ROSI</name>
<evidence type="ECO:0000256" key="3">
    <source>
        <dbReference type="ARBA" id="ARBA00022448"/>
    </source>
</evidence>